<feature type="domain" description="Methyltransferase type 11" evidence="1">
    <location>
        <begin position="37"/>
        <end position="129"/>
    </location>
</feature>
<keyword evidence="2" id="KW-0489">Methyltransferase</keyword>
<dbReference type="Gene3D" id="3.40.50.150">
    <property type="entry name" value="Vaccinia Virus protein VP39"/>
    <property type="match status" value="1"/>
</dbReference>
<reference evidence="2" key="1">
    <citation type="journal article" date="2014" name="Int. J. Syst. Evol. Microbiol.">
        <title>Complete genome sequence of Corynebacterium casei LMG S-19264T (=DSM 44701T), isolated from a smear-ripened cheese.</title>
        <authorList>
            <consortium name="US DOE Joint Genome Institute (JGI-PGF)"/>
            <person name="Walter F."/>
            <person name="Albersmeier A."/>
            <person name="Kalinowski J."/>
            <person name="Ruckert C."/>
        </authorList>
    </citation>
    <scope>NUCLEOTIDE SEQUENCE</scope>
    <source>
        <strain evidence="2">CGMCC 1.15758</strain>
    </source>
</reference>
<evidence type="ECO:0000313" key="3">
    <source>
        <dbReference type="Proteomes" id="UP000636949"/>
    </source>
</evidence>
<dbReference type="SUPFAM" id="SSF53335">
    <property type="entry name" value="S-adenosyl-L-methionine-dependent methyltransferases"/>
    <property type="match status" value="1"/>
</dbReference>
<dbReference type="PANTHER" id="PTHR43861">
    <property type="entry name" value="TRANS-ACONITATE 2-METHYLTRANSFERASE-RELATED"/>
    <property type="match status" value="1"/>
</dbReference>
<accession>A0A8J2Z4C7</accession>
<keyword evidence="3" id="KW-1185">Reference proteome</keyword>
<proteinExistence type="predicted"/>
<dbReference type="PANTHER" id="PTHR43861:SF1">
    <property type="entry name" value="TRANS-ACONITATE 2-METHYLTRANSFERASE"/>
    <property type="match status" value="1"/>
</dbReference>
<dbReference type="EMBL" id="BMJS01000012">
    <property type="protein sequence ID" value="GGF97221.1"/>
    <property type="molecule type" value="Genomic_DNA"/>
</dbReference>
<reference evidence="2" key="2">
    <citation type="submission" date="2020-09" db="EMBL/GenBank/DDBJ databases">
        <authorList>
            <person name="Sun Q."/>
            <person name="Zhou Y."/>
        </authorList>
    </citation>
    <scope>NUCLEOTIDE SEQUENCE</scope>
    <source>
        <strain evidence="2">CGMCC 1.15758</strain>
    </source>
</reference>
<dbReference type="CDD" id="cd02440">
    <property type="entry name" value="AdoMet_MTases"/>
    <property type="match status" value="1"/>
</dbReference>
<sequence length="253" mass="28929">MTTQWDVKRYTTQHNFVTNYGYEVVELLAPQQNDVILDLGCGNGELSYEISKRSHKVYGIDFAQSMVEQANKDYPHIEFIQHNAELAFPFAKESFDAVFSNAALHWMHNADAVIKNIKEVLKPNGRFVFEMGGKGNVNNVLTAIEKAAKSYGVTKFSAFNFYPSIAEYATLLENNGFRVSFAVHFDRPTLLQTAEGLRNWVKMFRNDVLSQIPNDSHEDYLSEVESLAKGTQYQNGQWYADYVRLRMVAIKLK</sequence>
<evidence type="ECO:0000259" key="1">
    <source>
        <dbReference type="Pfam" id="PF08241"/>
    </source>
</evidence>
<dbReference type="GO" id="GO:0032259">
    <property type="term" value="P:methylation"/>
    <property type="evidence" value="ECO:0007669"/>
    <property type="project" value="UniProtKB-KW"/>
</dbReference>
<name>A0A8J2Z4C7_9GAMM</name>
<dbReference type="RefSeq" id="WP_117002570.1">
    <property type="nucleotide sequence ID" value="NZ_BMJS01000012.1"/>
</dbReference>
<comment type="caution">
    <text evidence="2">The sequence shown here is derived from an EMBL/GenBank/DDBJ whole genome shotgun (WGS) entry which is preliminary data.</text>
</comment>
<dbReference type="GO" id="GO:0008757">
    <property type="term" value="F:S-adenosylmethionine-dependent methyltransferase activity"/>
    <property type="evidence" value="ECO:0007669"/>
    <property type="project" value="InterPro"/>
</dbReference>
<organism evidence="2 3">
    <name type="scientific">Cysteiniphilum litorale</name>
    <dbReference type="NCBI Taxonomy" id="2056700"/>
    <lineage>
        <taxon>Bacteria</taxon>
        <taxon>Pseudomonadati</taxon>
        <taxon>Pseudomonadota</taxon>
        <taxon>Gammaproteobacteria</taxon>
        <taxon>Thiotrichales</taxon>
        <taxon>Fastidiosibacteraceae</taxon>
        <taxon>Cysteiniphilum</taxon>
    </lineage>
</organism>
<dbReference type="InterPro" id="IPR013216">
    <property type="entry name" value="Methyltransf_11"/>
</dbReference>
<dbReference type="Proteomes" id="UP000636949">
    <property type="component" value="Unassembled WGS sequence"/>
</dbReference>
<dbReference type="InterPro" id="IPR029063">
    <property type="entry name" value="SAM-dependent_MTases_sf"/>
</dbReference>
<evidence type="ECO:0000313" key="2">
    <source>
        <dbReference type="EMBL" id="GGF97221.1"/>
    </source>
</evidence>
<gene>
    <name evidence="2" type="ORF">GCM10010995_13050</name>
</gene>
<dbReference type="Pfam" id="PF08241">
    <property type="entry name" value="Methyltransf_11"/>
    <property type="match status" value="1"/>
</dbReference>
<dbReference type="OrthoDB" id="9760689at2"/>
<protein>
    <submittedName>
        <fullName evidence="2">SAM-dependent methyltransferase</fullName>
    </submittedName>
</protein>
<keyword evidence="2" id="KW-0808">Transferase</keyword>
<dbReference type="AlphaFoldDB" id="A0A8J2Z4C7"/>